<dbReference type="AlphaFoldDB" id="G7UVJ5"/>
<evidence type="ECO:0000256" key="8">
    <source>
        <dbReference type="ARBA" id="ARBA00023295"/>
    </source>
</evidence>
<evidence type="ECO:0000256" key="14">
    <source>
        <dbReference type="SAM" id="SignalP"/>
    </source>
</evidence>
<dbReference type="InterPro" id="IPR017853">
    <property type="entry name" value="GH"/>
</dbReference>
<keyword evidence="6" id="KW-0136">Cellulose degradation</keyword>
<evidence type="ECO:0000256" key="10">
    <source>
        <dbReference type="ARBA" id="ARBA00068340"/>
    </source>
</evidence>
<evidence type="ECO:0000256" key="9">
    <source>
        <dbReference type="ARBA" id="ARBA00023326"/>
    </source>
</evidence>
<feature type="signal peptide" evidence="14">
    <location>
        <begin position="1"/>
        <end position="26"/>
    </location>
</feature>
<organism evidence="16 17">
    <name type="scientific">Pseudoxanthomonas spadix (strain BD-a59)</name>
    <dbReference type="NCBI Taxonomy" id="1045855"/>
    <lineage>
        <taxon>Bacteria</taxon>
        <taxon>Pseudomonadati</taxon>
        <taxon>Pseudomonadota</taxon>
        <taxon>Gammaproteobacteria</taxon>
        <taxon>Lysobacterales</taxon>
        <taxon>Lysobacteraceae</taxon>
        <taxon>Pseudoxanthomonas</taxon>
    </lineage>
</organism>
<dbReference type="EMBL" id="CP003093">
    <property type="protein sequence ID" value="AER55112.1"/>
    <property type="molecule type" value="Genomic_DNA"/>
</dbReference>
<comment type="catalytic activity">
    <reaction evidence="1">
        <text>Endohydrolysis of (1-&gt;4)-beta-D-glucosidic linkages in cellulose, lichenin and cereal beta-D-glucans.</text>
        <dbReference type="EC" id="3.2.1.4"/>
    </reaction>
</comment>
<evidence type="ECO:0000256" key="2">
    <source>
        <dbReference type="ARBA" id="ARBA00005641"/>
    </source>
</evidence>
<dbReference type="Proteomes" id="UP000005870">
    <property type="component" value="Chromosome"/>
</dbReference>
<reference evidence="16 17" key="1">
    <citation type="journal article" date="2012" name="J. Bacteriol.">
        <title>Complete Genome Sequence of the BTEX-Degrading Bacterium Pseudoxanthomonas spadix BD-a59.</title>
        <authorList>
            <person name="Lee S.H."/>
            <person name="Jin H.M."/>
            <person name="Lee H.J."/>
            <person name="Kim J.M."/>
            <person name="Jeon C.O."/>
        </authorList>
    </citation>
    <scope>NUCLEOTIDE SEQUENCE [LARGE SCALE GENOMIC DNA]</scope>
    <source>
        <strain evidence="16 17">BD-a59</strain>
    </source>
</reference>
<keyword evidence="4 14" id="KW-0732">Signal</keyword>
<dbReference type="KEGG" id="psd:DSC_02295"/>
<dbReference type="GO" id="GO:0030245">
    <property type="term" value="P:cellulose catabolic process"/>
    <property type="evidence" value="ECO:0007669"/>
    <property type="project" value="UniProtKB-KW"/>
</dbReference>
<keyword evidence="7" id="KW-0119">Carbohydrate metabolism</keyword>
<keyword evidence="8 13" id="KW-0326">Glycosidase</keyword>
<evidence type="ECO:0000313" key="16">
    <source>
        <dbReference type="EMBL" id="AER55112.1"/>
    </source>
</evidence>
<evidence type="ECO:0000256" key="5">
    <source>
        <dbReference type="ARBA" id="ARBA00022801"/>
    </source>
</evidence>
<dbReference type="PANTHER" id="PTHR34142">
    <property type="entry name" value="ENDO-BETA-1,4-GLUCANASE A"/>
    <property type="match status" value="1"/>
</dbReference>
<dbReference type="STRING" id="1045855.DSC_02295"/>
<comment type="similarity">
    <text evidence="2 13">Belongs to the glycosyl hydrolase 5 (cellulase A) family.</text>
</comment>
<keyword evidence="17" id="KW-1185">Reference proteome</keyword>
<evidence type="ECO:0000313" key="17">
    <source>
        <dbReference type="Proteomes" id="UP000005870"/>
    </source>
</evidence>
<dbReference type="PROSITE" id="PS51257">
    <property type="entry name" value="PROKAR_LIPOPROTEIN"/>
    <property type="match status" value="1"/>
</dbReference>
<sequence>MRPSITTLLNTLALAAGLACASSAHAQTTLQYAGVNLAGAEFNSSKKPGVLFKDYMYASDADYAYFADQGMNVIRLPFLWERLQPNAGVTLDAAQLGQIRTAVTRARNHGLKIILDPHNYGKYNGAAIGSSTVPETVFADLWRQLASAFANDDAVIFGLMNEPAGLSATTWASAAQAGINAIRATGAGNLVLVPGVAWTGAHSWNSASAGGGISNGDALAKLSDPANHLAFEVHQYLDKDYSGTSATCVSTTIGADKLKGFTDWLRANQKVGFLGEFGAADNPTCMAALDGMLAYMQTNSDVWLGWTYWAAGAWWNPSYIFSVQPVDGVAKPQLAVLSAHAREVTGK</sequence>
<keyword evidence="5 13" id="KW-0378">Hydrolase</keyword>
<evidence type="ECO:0000256" key="6">
    <source>
        <dbReference type="ARBA" id="ARBA00023001"/>
    </source>
</evidence>
<dbReference type="SUPFAM" id="SSF51445">
    <property type="entry name" value="(Trans)glycosidases"/>
    <property type="match status" value="1"/>
</dbReference>
<evidence type="ECO:0000259" key="15">
    <source>
        <dbReference type="Pfam" id="PF00150"/>
    </source>
</evidence>
<accession>G7UVJ5</accession>
<keyword evidence="9" id="KW-0624">Polysaccharide degradation</keyword>
<evidence type="ECO:0000256" key="11">
    <source>
        <dbReference type="ARBA" id="ARBA00077338"/>
    </source>
</evidence>
<dbReference type="InterPro" id="IPR001547">
    <property type="entry name" value="Glyco_hydro_5"/>
</dbReference>
<dbReference type="PANTHER" id="PTHR34142:SF1">
    <property type="entry name" value="GLYCOSIDE HYDROLASE FAMILY 5 DOMAIN-CONTAINING PROTEIN"/>
    <property type="match status" value="1"/>
</dbReference>
<dbReference type="FunFam" id="3.20.20.80:FF:000124">
    <property type="entry name" value="Exported cellulase"/>
    <property type="match status" value="1"/>
</dbReference>
<evidence type="ECO:0000256" key="13">
    <source>
        <dbReference type="RuleBase" id="RU361153"/>
    </source>
</evidence>
<feature type="domain" description="Glycoside hydrolase family 5" evidence="15">
    <location>
        <begin position="36"/>
        <end position="311"/>
    </location>
</feature>
<name>G7UVJ5_PSEUP</name>
<dbReference type="HOGENOM" id="CLU_029718_0_0_6"/>
<gene>
    <name evidence="16" type="ordered locus">DSC_02295</name>
</gene>
<dbReference type="EC" id="3.2.1.4" evidence="3"/>
<evidence type="ECO:0000256" key="12">
    <source>
        <dbReference type="ARBA" id="ARBA00079594"/>
    </source>
</evidence>
<dbReference type="RefSeq" id="WP_014159290.1">
    <property type="nucleotide sequence ID" value="NC_016147.2"/>
</dbReference>
<dbReference type="OrthoDB" id="6769681at2"/>
<evidence type="ECO:0000256" key="7">
    <source>
        <dbReference type="ARBA" id="ARBA00023277"/>
    </source>
</evidence>
<evidence type="ECO:0000256" key="1">
    <source>
        <dbReference type="ARBA" id="ARBA00000966"/>
    </source>
</evidence>
<feature type="chain" id="PRO_5003504398" description="Endoglucanase" evidence="14">
    <location>
        <begin position="27"/>
        <end position="347"/>
    </location>
</feature>
<dbReference type="GO" id="GO:0008810">
    <property type="term" value="F:cellulase activity"/>
    <property type="evidence" value="ECO:0007669"/>
    <property type="project" value="UniProtKB-EC"/>
</dbReference>
<dbReference type="Pfam" id="PF00150">
    <property type="entry name" value="Cellulase"/>
    <property type="match status" value="1"/>
</dbReference>
<evidence type="ECO:0000256" key="4">
    <source>
        <dbReference type="ARBA" id="ARBA00022729"/>
    </source>
</evidence>
<evidence type="ECO:0000256" key="3">
    <source>
        <dbReference type="ARBA" id="ARBA00012601"/>
    </source>
</evidence>
<dbReference type="eggNOG" id="COG2730">
    <property type="taxonomic scope" value="Bacteria"/>
</dbReference>
<protein>
    <recommendedName>
        <fullName evidence="10">Endoglucanase</fullName>
        <ecNumber evidence="3">3.2.1.4</ecNumber>
    </recommendedName>
    <alternativeName>
        <fullName evidence="11">Cellulase</fullName>
    </alternativeName>
    <alternativeName>
        <fullName evidence="12">Endo-1,4-beta-glucanase</fullName>
    </alternativeName>
</protein>
<dbReference type="Gene3D" id="3.20.20.80">
    <property type="entry name" value="Glycosidases"/>
    <property type="match status" value="1"/>
</dbReference>
<proteinExistence type="inferred from homology"/>